<evidence type="ECO:0000256" key="1">
    <source>
        <dbReference type="ARBA" id="ARBA00004635"/>
    </source>
</evidence>
<sequence>MKKKILFTSMILVGLLNAIELKVGASPVPHAQILEVVKDELKEKGVELIIVPFTDYVTPNLALNDGAIDANYFQHLPYMEKMIKDRGLKIKEIAKIHIEPLGIYSKRFKSLEGLKDGARVAIPNDPTNASRALILLHNEGIIKLKDPNNLACTTLDIVDNPKKIKIVQIEAPLLPRMLGDVDLAVINGNYAFQAGLSHKNALALEDERSAYANIIAISENTSPQKMQALQKLIKAIQSYKIATFIYKKYQGEVIPVFKIDKAAK</sequence>
<dbReference type="PANTHER" id="PTHR30429:SF0">
    <property type="entry name" value="METHIONINE-BINDING LIPOPROTEIN METQ"/>
    <property type="match status" value="1"/>
</dbReference>
<evidence type="ECO:0000256" key="4">
    <source>
        <dbReference type="ARBA" id="ARBA00023136"/>
    </source>
</evidence>
<comment type="caution">
    <text evidence="8">The sequence shown here is derived from an EMBL/GenBank/DDBJ whole genome shotgun (WGS) entry which is preliminary data.</text>
</comment>
<evidence type="ECO:0000256" key="7">
    <source>
        <dbReference type="SAM" id="SignalP"/>
    </source>
</evidence>
<keyword evidence="4" id="KW-0472">Membrane</keyword>
<keyword evidence="3 7" id="KW-0732">Signal</keyword>
<dbReference type="RefSeq" id="WP_104724388.1">
    <property type="nucleotide sequence ID" value="NZ_FZNE01000003.1"/>
</dbReference>
<comment type="similarity">
    <text evidence="2">Belongs to the NlpA lipoprotein family.</text>
</comment>
<evidence type="ECO:0000313" key="9">
    <source>
        <dbReference type="Proteomes" id="UP000257067"/>
    </source>
</evidence>
<dbReference type="GO" id="GO:0016020">
    <property type="term" value="C:membrane"/>
    <property type="evidence" value="ECO:0007669"/>
    <property type="project" value="UniProtKB-SubCell"/>
</dbReference>
<feature type="chain" id="PRO_5043181876" evidence="7">
    <location>
        <begin position="19"/>
        <end position="264"/>
    </location>
</feature>
<protein>
    <submittedName>
        <fullName evidence="8">ABC transporter substrate-binding protein</fullName>
    </submittedName>
</protein>
<organism evidence="8 9">
    <name type="scientific">Helicobacter cholecystus</name>
    <dbReference type="NCBI Taxonomy" id="45498"/>
    <lineage>
        <taxon>Bacteria</taxon>
        <taxon>Pseudomonadati</taxon>
        <taxon>Campylobacterota</taxon>
        <taxon>Epsilonproteobacteria</taxon>
        <taxon>Campylobacterales</taxon>
        <taxon>Helicobacteraceae</taxon>
        <taxon>Helicobacter</taxon>
    </lineage>
</organism>
<dbReference type="AlphaFoldDB" id="A0A3D8IWJ1"/>
<dbReference type="PIRSF" id="PIRSF002854">
    <property type="entry name" value="MetQ"/>
    <property type="match status" value="1"/>
</dbReference>
<proteinExistence type="inferred from homology"/>
<gene>
    <name evidence="8" type="ORF">CQA62_02905</name>
</gene>
<dbReference type="CDD" id="cd13597">
    <property type="entry name" value="PBP2_lipoprotein_Tp32"/>
    <property type="match status" value="1"/>
</dbReference>
<comment type="subcellular location">
    <subcellularLocation>
        <location evidence="1">Membrane</location>
        <topology evidence="1">Lipid-anchor</topology>
    </subcellularLocation>
</comment>
<evidence type="ECO:0000256" key="3">
    <source>
        <dbReference type="ARBA" id="ARBA00022729"/>
    </source>
</evidence>
<evidence type="ECO:0000313" key="8">
    <source>
        <dbReference type="EMBL" id="RDU69612.1"/>
    </source>
</evidence>
<evidence type="ECO:0000256" key="6">
    <source>
        <dbReference type="ARBA" id="ARBA00023288"/>
    </source>
</evidence>
<evidence type="ECO:0000256" key="5">
    <source>
        <dbReference type="ARBA" id="ARBA00023139"/>
    </source>
</evidence>
<keyword evidence="5" id="KW-0564">Palmitate</keyword>
<name>A0A3D8IWJ1_9HELI</name>
<dbReference type="SUPFAM" id="SSF53850">
    <property type="entry name" value="Periplasmic binding protein-like II"/>
    <property type="match status" value="1"/>
</dbReference>
<evidence type="ECO:0000256" key="2">
    <source>
        <dbReference type="ARBA" id="ARBA00008973"/>
    </source>
</evidence>
<keyword evidence="6" id="KW-0449">Lipoprotein</keyword>
<accession>A0A3D8IWJ1</accession>
<dbReference type="InterPro" id="IPR004872">
    <property type="entry name" value="Lipoprotein_NlpA"/>
</dbReference>
<dbReference type="Proteomes" id="UP000257067">
    <property type="component" value="Unassembled WGS sequence"/>
</dbReference>
<dbReference type="PANTHER" id="PTHR30429">
    <property type="entry name" value="D-METHIONINE-BINDING LIPOPROTEIN METQ"/>
    <property type="match status" value="1"/>
</dbReference>
<feature type="signal peptide" evidence="7">
    <location>
        <begin position="1"/>
        <end position="18"/>
    </location>
</feature>
<dbReference type="Gene3D" id="3.40.190.10">
    <property type="entry name" value="Periplasmic binding protein-like II"/>
    <property type="match status" value="2"/>
</dbReference>
<dbReference type="EMBL" id="NXLU01000002">
    <property type="protein sequence ID" value="RDU69612.1"/>
    <property type="molecule type" value="Genomic_DNA"/>
</dbReference>
<keyword evidence="9" id="KW-1185">Reference proteome</keyword>
<dbReference type="OrthoDB" id="9812878at2"/>
<dbReference type="Pfam" id="PF03180">
    <property type="entry name" value="Lipoprotein_9"/>
    <property type="match status" value="1"/>
</dbReference>
<reference evidence="8 9" key="1">
    <citation type="submission" date="2018-04" db="EMBL/GenBank/DDBJ databases">
        <title>Novel Campyloabacter and Helicobacter Species and Strains.</title>
        <authorList>
            <person name="Mannion A.J."/>
            <person name="Shen Z."/>
            <person name="Fox J.G."/>
        </authorList>
    </citation>
    <scope>NUCLEOTIDE SEQUENCE [LARGE SCALE GENOMIC DNA]</scope>
    <source>
        <strain evidence="8 9">ATCC 700242</strain>
    </source>
</reference>